<accession>A0A0M3I866</accession>
<keyword evidence="1" id="KW-1185">Reference proteome</keyword>
<dbReference type="WBParaSite" id="ALUE_0001349301-mRNA-1">
    <property type="protein sequence ID" value="ALUE_0001349301-mRNA-1"/>
    <property type="gene ID" value="ALUE_0001349301"/>
</dbReference>
<dbReference type="Proteomes" id="UP000036681">
    <property type="component" value="Unplaced"/>
</dbReference>
<sequence>MSPCCINVINCSSLLPVLSHNLFDRSSRKGEDQLTLVQIERNKAVHDVSCTKAYIKSKGMIANRDNSKMKCLLLYLYKPTAINH</sequence>
<evidence type="ECO:0000313" key="2">
    <source>
        <dbReference type="WBParaSite" id="ALUE_0001349301-mRNA-1"/>
    </source>
</evidence>
<name>A0A0M3I866_ASCLU</name>
<evidence type="ECO:0000313" key="1">
    <source>
        <dbReference type="Proteomes" id="UP000036681"/>
    </source>
</evidence>
<reference evidence="2" key="1">
    <citation type="submission" date="2017-02" db="UniProtKB">
        <authorList>
            <consortium name="WormBaseParasite"/>
        </authorList>
    </citation>
    <scope>IDENTIFICATION</scope>
</reference>
<protein>
    <submittedName>
        <fullName evidence="2">Ovule protein</fullName>
    </submittedName>
</protein>
<proteinExistence type="predicted"/>
<organism evidence="1 2">
    <name type="scientific">Ascaris lumbricoides</name>
    <name type="common">Giant roundworm</name>
    <dbReference type="NCBI Taxonomy" id="6252"/>
    <lineage>
        <taxon>Eukaryota</taxon>
        <taxon>Metazoa</taxon>
        <taxon>Ecdysozoa</taxon>
        <taxon>Nematoda</taxon>
        <taxon>Chromadorea</taxon>
        <taxon>Rhabditida</taxon>
        <taxon>Spirurina</taxon>
        <taxon>Ascaridomorpha</taxon>
        <taxon>Ascaridoidea</taxon>
        <taxon>Ascarididae</taxon>
        <taxon>Ascaris</taxon>
    </lineage>
</organism>
<dbReference type="AlphaFoldDB" id="A0A0M3I866"/>